<comment type="caution">
    <text evidence="1">The sequence shown here is derived from an EMBL/GenBank/DDBJ whole genome shotgun (WGS) entry which is preliminary data.</text>
</comment>
<feature type="non-terminal residue" evidence="1">
    <location>
        <position position="1"/>
    </location>
</feature>
<gene>
    <name evidence="1" type="ORF">EV421DRAFT_1723772</name>
</gene>
<name>A0AA39M616_9AGAR</name>
<protein>
    <submittedName>
        <fullName evidence="1">Uncharacterized protein</fullName>
    </submittedName>
</protein>
<dbReference type="Proteomes" id="UP001175226">
    <property type="component" value="Unassembled WGS sequence"/>
</dbReference>
<evidence type="ECO:0000313" key="2">
    <source>
        <dbReference type="Proteomes" id="UP001175226"/>
    </source>
</evidence>
<accession>A0AA39M616</accession>
<evidence type="ECO:0000313" key="1">
    <source>
        <dbReference type="EMBL" id="KAK0421834.1"/>
    </source>
</evidence>
<proteinExistence type="predicted"/>
<organism evidence="1 2">
    <name type="scientific">Armillaria borealis</name>
    <dbReference type="NCBI Taxonomy" id="47425"/>
    <lineage>
        <taxon>Eukaryota</taxon>
        <taxon>Fungi</taxon>
        <taxon>Dikarya</taxon>
        <taxon>Basidiomycota</taxon>
        <taxon>Agaricomycotina</taxon>
        <taxon>Agaricomycetes</taxon>
        <taxon>Agaricomycetidae</taxon>
        <taxon>Agaricales</taxon>
        <taxon>Marasmiineae</taxon>
        <taxon>Physalacriaceae</taxon>
        <taxon>Armillaria</taxon>
    </lineage>
</organism>
<reference evidence="1" key="1">
    <citation type="submission" date="2023-06" db="EMBL/GenBank/DDBJ databases">
        <authorList>
            <consortium name="Lawrence Berkeley National Laboratory"/>
            <person name="Ahrendt S."/>
            <person name="Sahu N."/>
            <person name="Indic B."/>
            <person name="Wong-Bajracharya J."/>
            <person name="Merenyi Z."/>
            <person name="Ke H.-M."/>
            <person name="Monk M."/>
            <person name="Kocsube S."/>
            <person name="Drula E."/>
            <person name="Lipzen A."/>
            <person name="Balint B."/>
            <person name="Henrissat B."/>
            <person name="Andreopoulos B."/>
            <person name="Martin F.M."/>
            <person name="Harder C.B."/>
            <person name="Rigling D."/>
            <person name="Ford K.L."/>
            <person name="Foster G.D."/>
            <person name="Pangilinan J."/>
            <person name="Papanicolaou A."/>
            <person name="Barry K."/>
            <person name="LaButti K."/>
            <person name="Viragh M."/>
            <person name="Koriabine M."/>
            <person name="Yan M."/>
            <person name="Riley R."/>
            <person name="Champramary S."/>
            <person name="Plett K.L."/>
            <person name="Tsai I.J."/>
            <person name="Slot J."/>
            <person name="Sipos G."/>
            <person name="Plett J."/>
            <person name="Nagy L.G."/>
            <person name="Grigoriev I.V."/>
        </authorList>
    </citation>
    <scope>NUCLEOTIDE SEQUENCE</scope>
    <source>
        <strain evidence="1">FPL87.14</strain>
    </source>
</reference>
<dbReference type="AlphaFoldDB" id="A0AA39M616"/>
<dbReference type="EMBL" id="JAUEPT010000279">
    <property type="protein sequence ID" value="KAK0421834.1"/>
    <property type="molecule type" value="Genomic_DNA"/>
</dbReference>
<sequence length="92" mass="10407">RHLHQKTPGSGFDLANAVRLKNENSTTTTLVQVTAEVGSTPPNFNGRITKYSDEDILKMIVFYNDSFGITRLHALPERISKFRSFLSGYEEM</sequence>
<keyword evidence="2" id="KW-1185">Reference proteome</keyword>